<evidence type="ECO:0000256" key="1">
    <source>
        <dbReference type="SAM" id="SignalP"/>
    </source>
</evidence>
<dbReference type="OrthoDB" id="3006326at2759"/>
<dbReference type="Proteomes" id="UP000754883">
    <property type="component" value="Unassembled WGS sequence"/>
</dbReference>
<proteinExistence type="predicted"/>
<feature type="signal peptide" evidence="1">
    <location>
        <begin position="1"/>
        <end position="17"/>
    </location>
</feature>
<feature type="chain" id="PRO_5040197293" evidence="1">
    <location>
        <begin position="18"/>
        <end position="338"/>
    </location>
</feature>
<evidence type="ECO:0000313" key="2">
    <source>
        <dbReference type="EMBL" id="CAG9985668.1"/>
    </source>
</evidence>
<gene>
    <name evidence="2" type="ORF">CBYS24578_00017076</name>
</gene>
<reference evidence="2" key="1">
    <citation type="submission" date="2021-10" db="EMBL/GenBank/DDBJ databases">
        <authorList>
            <person name="Piombo E."/>
        </authorList>
    </citation>
    <scope>NUCLEOTIDE SEQUENCE</scope>
</reference>
<organism evidence="2 3">
    <name type="scientific">Clonostachys byssicola</name>
    <dbReference type="NCBI Taxonomy" id="160290"/>
    <lineage>
        <taxon>Eukaryota</taxon>
        <taxon>Fungi</taxon>
        <taxon>Dikarya</taxon>
        <taxon>Ascomycota</taxon>
        <taxon>Pezizomycotina</taxon>
        <taxon>Sordariomycetes</taxon>
        <taxon>Hypocreomycetidae</taxon>
        <taxon>Hypocreales</taxon>
        <taxon>Bionectriaceae</taxon>
        <taxon>Clonostachys</taxon>
    </lineage>
</organism>
<dbReference type="EMBL" id="CABFNO020001395">
    <property type="protein sequence ID" value="CAG9985668.1"/>
    <property type="molecule type" value="Genomic_DNA"/>
</dbReference>
<name>A0A9N9UGN2_9HYPO</name>
<sequence>MLFKKLAVASVISMAAAIETHGGIDFEVRWEAGGEPETKPIRDFYVNTGAEQAATRLYKRISEKNFQTNCEVTGKTDAESLFVLKECIAAEDENAFFSLLSEDLDEGDAFWEKVVKESTPSREDWIAARGWVRAYFDGSLTAPQFAAWMTSEDADRCYLRGNAEHYYKATENLSLLQQKSRIFEGWGGVLSSFGTKLIDFSVPDFQIRKFGTDEYPAEWAIDPSFGFLQRAGPKTLRSGTVWGILHIGVRDITAAESGNGKSGMEIYGAVWYPPWDQSSEENQAEFKKMLLDEGYQVLAEVVNFSLQANKDCAQEGKCRLPMAAMPGQGAPGSGKDEL</sequence>
<dbReference type="AlphaFoldDB" id="A0A9N9UGN2"/>
<keyword evidence="3" id="KW-1185">Reference proteome</keyword>
<keyword evidence="1" id="KW-0732">Signal</keyword>
<protein>
    <submittedName>
        <fullName evidence="2">Uncharacterized protein</fullName>
    </submittedName>
</protein>
<evidence type="ECO:0000313" key="3">
    <source>
        <dbReference type="Proteomes" id="UP000754883"/>
    </source>
</evidence>
<comment type="caution">
    <text evidence="2">The sequence shown here is derived from an EMBL/GenBank/DDBJ whole genome shotgun (WGS) entry which is preliminary data.</text>
</comment>
<accession>A0A9N9UGN2</accession>